<dbReference type="AlphaFoldDB" id="A0A853APH6"/>
<gene>
    <name evidence="8" type="ORF">HNR68_000990</name>
</gene>
<evidence type="ECO:0000256" key="2">
    <source>
        <dbReference type="ARBA" id="ARBA00022475"/>
    </source>
</evidence>
<keyword evidence="3 7" id="KW-0812">Transmembrane</keyword>
<protein>
    <submittedName>
        <fullName evidence="8">MFS family permease</fullName>
    </submittedName>
</protein>
<comment type="subcellular location">
    <subcellularLocation>
        <location evidence="1">Cell membrane</location>
        <topology evidence="1">Multi-pass membrane protein</topology>
    </subcellularLocation>
</comment>
<proteinExistence type="predicted"/>
<dbReference type="GO" id="GO:0005886">
    <property type="term" value="C:plasma membrane"/>
    <property type="evidence" value="ECO:0007669"/>
    <property type="project" value="UniProtKB-SubCell"/>
</dbReference>
<dbReference type="PANTHER" id="PTHR23513:SF11">
    <property type="entry name" value="STAPHYLOFERRIN A TRANSPORTER"/>
    <property type="match status" value="1"/>
</dbReference>
<dbReference type="Gene3D" id="1.20.1250.20">
    <property type="entry name" value="MFS general substrate transporter like domains"/>
    <property type="match status" value="1"/>
</dbReference>
<evidence type="ECO:0000256" key="5">
    <source>
        <dbReference type="ARBA" id="ARBA00023136"/>
    </source>
</evidence>
<comment type="caution">
    <text evidence="8">The sequence shown here is derived from an EMBL/GenBank/DDBJ whole genome shotgun (WGS) entry which is preliminary data.</text>
</comment>
<evidence type="ECO:0000313" key="8">
    <source>
        <dbReference type="EMBL" id="NYI82360.1"/>
    </source>
</evidence>
<evidence type="ECO:0000256" key="6">
    <source>
        <dbReference type="SAM" id="MobiDB-lite"/>
    </source>
</evidence>
<keyword evidence="5 7" id="KW-0472">Membrane</keyword>
<organism evidence="8 9">
    <name type="scientific">Saccharopolyspora hordei</name>
    <dbReference type="NCBI Taxonomy" id="1838"/>
    <lineage>
        <taxon>Bacteria</taxon>
        <taxon>Bacillati</taxon>
        <taxon>Actinomycetota</taxon>
        <taxon>Actinomycetes</taxon>
        <taxon>Pseudonocardiales</taxon>
        <taxon>Pseudonocardiaceae</taxon>
        <taxon>Saccharopolyspora</taxon>
    </lineage>
</organism>
<keyword evidence="9" id="KW-1185">Reference proteome</keyword>
<feature type="transmembrane region" description="Helical" evidence="7">
    <location>
        <begin position="53"/>
        <end position="75"/>
    </location>
</feature>
<keyword evidence="2" id="KW-1003">Cell membrane</keyword>
<evidence type="ECO:0000313" key="9">
    <source>
        <dbReference type="Proteomes" id="UP000587002"/>
    </source>
</evidence>
<evidence type="ECO:0000256" key="1">
    <source>
        <dbReference type="ARBA" id="ARBA00004651"/>
    </source>
</evidence>
<reference evidence="8 9" key="1">
    <citation type="submission" date="2020-07" db="EMBL/GenBank/DDBJ databases">
        <title>Sequencing the genomes of 1000 actinobacteria strains.</title>
        <authorList>
            <person name="Klenk H.-P."/>
        </authorList>
    </citation>
    <scope>NUCLEOTIDE SEQUENCE [LARGE SCALE GENOMIC DNA]</scope>
    <source>
        <strain evidence="8 9">DSM 44065</strain>
    </source>
</reference>
<dbReference type="SUPFAM" id="SSF103473">
    <property type="entry name" value="MFS general substrate transporter"/>
    <property type="match status" value="1"/>
</dbReference>
<accession>A0A853APH6</accession>
<feature type="region of interest" description="Disordered" evidence="6">
    <location>
        <begin position="83"/>
        <end position="103"/>
    </location>
</feature>
<evidence type="ECO:0000256" key="7">
    <source>
        <dbReference type="SAM" id="Phobius"/>
    </source>
</evidence>
<name>A0A853APH6_9PSEU</name>
<dbReference type="Proteomes" id="UP000587002">
    <property type="component" value="Unassembled WGS sequence"/>
</dbReference>
<dbReference type="EMBL" id="JACCFJ010000001">
    <property type="protein sequence ID" value="NYI82360.1"/>
    <property type="molecule type" value="Genomic_DNA"/>
</dbReference>
<sequence>MSTREPVAVSVVAAATALPWLLVALPAGAVVDRWRLRGTLVAAHVSRCVVTPGLAALVLVDGAGVGALAVCGFLLGSAETFADSAAPRPSPTRQRRDPRRLGSAETFADSAGQSLLVAFAGPADLERANGRLVGVETVGVEIAGPLAAAALLARDPVLCFAVDALALGCAAALLTVVPSRPAAAPGPDRGPLAAEVRSGLRYLVRHRVLRTPVGVSA</sequence>
<evidence type="ECO:0000256" key="3">
    <source>
        <dbReference type="ARBA" id="ARBA00022692"/>
    </source>
</evidence>
<dbReference type="PANTHER" id="PTHR23513">
    <property type="entry name" value="INTEGRAL MEMBRANE EFFLUX PROTEIN-RELATED"/>
    <property type="match status" value="1"/>
</dbReference>
<dbReference type="RefSeq" id="WP_179718087.1">
    <property type="nucleotide sequence ID" value="NZ_BAABFH010000001.1"/>
</dbReference>
<evidence type="ECO:0000256" key="4">
    <source>
        <dbReference type="ARBA" id="ARBA00022989"/>
    </source>
</evidence>
<keyword evidence="4 7" id="KW-1133">Transmembrane helix</keyword>
<dbReference type="InterPro" id="IPR036259">
    <property type="entry name" value="MFS_trans_sf"/>
</dbReference>